<proteinExistence type="predicted"/>
<comment type="caution">
    <text evidence="10">The sequence shown here is derived from an EMBL/GenBank/DDBJ whole genome shotgun (WGS) entry which is preliminary data.</text>
</comment>
<dbReference type="PRINTS" id="PR00258">
    <property type="entry name" value="SPERACTRCPTR"/>
</dbReference>
<feature type="domain" description="SRCR" evidence="9">
    <location>
        <begin position="990"/>
        <end position="1092"/>
    </location>
</feature>
<evidence type="ECO:0000256" key="3">
    <source>
        <dbReference type="ARBA" id="ARBA00023157"/>
    </source>
</evidence>
<dbReference type="PANTHER" id="PTHR47653">
    <property type="entry name" value="PROTEIN BARK BEETLE"/>
    <property type="match status" value="1"/>
</dbReference>
<keyword evidence="8" id="KW-0472">Membrane</keyword>
<dbReference type="FunFam" id="3.10.250.10:FF:000007">
    <property type="entry name" value="Soluble scavenger receptor cysteine-rich domain-containing protein SSC5D"/>
    <property type="match status" value="1"/>
</dbReference>
<evidence type="ECO:0000256" key="1">
    <source>
        <dbReference type="ARBA" id="ARBA00022729"/>
    </source>
</evidence>
<evidence type="ECO:0000259" key="9">
    <source>
        <dbReference type="PROSITE" id="PS50287"/>
    </source>
</evidence>
<feature type="region of interest" description="Disordered" evidence="7">
    <location>
        <begin position="2884"/>
        <end position="2904"/>
    </location>
</feature>
<dbReference type="OrthoDB" id="536948at2759"/>
<feature type="transmembrane region" description="Helical" evidence="8">
    <location>
        <begin position="2727"/>
        <end position="2750"/>
    </location>
</feature>
<dbReference type="GO" id="GO:0045217">
    <property type="term" value="P:cell-cell junction maintenance"/>
    <property type="evidence" value="ECO:0007669"/>
    <property type="project" value="TreeGrafter"/>
</dbReference>
<dbReference type="InterPro" id="IPR036772">
    <property type="entry name" value="SRCR-like_dom_sf"/>
</dbReference>
<evidence type="ECO:0000256" key="5">
    <source>
        <dbReference type="ARBA" id="ARBA00023180"/>
    </source>
</evidence>
<keyword evidence="5" id="KW-0325">Glycoprotein</keyword>
<dbReference type="SMART" id="SM00710">
    <property type="entry name" value="PbH1"/>
    <property type="match status" value="18"/>
</dbReference>
<comment type="caution">
    <text evidence="6">Lacks conserved residue(s) required for the propagation of feature annotation.</text>
</comment>
<feature type="disulfide bond" evidence="6">
    <location>
        <begin position="1976"/>
        <end position="1986"/>
    </location>
</feature>
<dbReference type="Gene3D" id="2.160.20.10">
    <property type="entry name" value="Single-stranded right-handed beta-helix, Pectin lyase-like"/>
    <property type="match status" value="2"/>
</dbReference>
<dbReference type="Pfam" id="PF00530">
    <property type="entry name" value="SRCR"/>
    <property type="match status" value="3"/>
</dbReference>
<evidence type="ECO:0000256" key="8">
    <source>
        <dbReference type="SAM" id="Phobius"/>
    </source>
</evidence>
<dbReference type="InterPro" id="IPR016186">
    <property type="entry name" value="C-type_lectin-like/link_sf"/>
</dbReference>
<accession>A0A1W0WNC0</accession>
<dbReference type="InterPro" id="IPR001190">
    <property type="entry name" value="SRCR"/>
</dbReference>
<dbReference type="InterPro" id="IPR012334">
    <property type="entry name" value="Pectin_lyas_fold"/>
</dbReference>
<feature type="disulfide bond" evidence="6">
    <location>
        <begin position="1061"/>
        <end position="1071"/>
    </location>
</feature>
<dbReference type="Gene3D" id="3.10.100.10">
    <property type="entry name" value="Mannose-Binding Protein A, subunit A"/>
    <property type="match status" value="1"/>
</dbReference>
<dbReference type="Proteomes" id="UP000192578">
    <property type="component" value="Unassembled WGS sequence"/>
</dbReference>
<dbReference type="PROSITE" id="PS50287">
    <property type="entry name" value="SRCR_2"/>
    <property type="match status" value="3"/>
</dbReference>
<dbReference type="SUPFAM" id="SSF51126">
    <property type="entry name" value="Pectin lyase-like"/>
    <property type="match status" value="4"/>
</dbReference>
<feature type="domain" description="SRCR" evidence="9">
    <location>
        <begin position="1903"/>
        <end position="2012"/>
    </location>
</feature>
<protein>
    <submittedName>
        <fullName evidence="10">Protein bark beetle</fullName>
    </submittedName>
</protein>
<feature type="disulfide bond" evidence="6">
    <location>
        <begin position="220"/>
        <end position="230"/>
    </location>
</feature>
<keyword evidence="3 6" id="KW-1015">Disulfide bond</keyword>
<organism evidence="10 11">
    <name type="scientific">Hypsibius exemplaris</name>
    <name type="common">Freshwater tardigrade</name>
    <dbReference type="NCBI Taxonomy" id="2072580"/>
    <lineage>
        <taxon>Eukaryota</taxon>
        <taxon>Metazoa</taxon>
        <taxon>Ecdysozoa</taxon>
        <taxon>Tardigrada</taxon>
        <taxon>Eutardigrada</taxon>
        <taxon>Parachela</taxon>
        <taxon>Hypsibioidea</taxon>
        <taxon>Hypsibiidae</taxon>
        <taxon>Hypsibius</taxon>
    </lineage>
</organism>
<evidence type="ECO:0000256" key="4">
    <source>
        <dbReference type="ARBA" id="ARBA00023170"/>
    </source>
</evidence>
<evidence type="ECO:0000256" key="6">
    <source>
        <dbReference type="PROSITE-ProRule" id="PRU00196"/>
    </source>
</evidence>
<name>A0A1W0WNC0_HYPEX</name>
<dbReference type="GO" id="GO:0016020">
    <property type="term" value="C:membrane"/>
    <property type="evidence" value="ECO:0007669"/>
    <property type="project" value="InterPro"/>
</dbReference>
<feature type="compositionally biased region" description="Low complexity" evidence="7">
    <location>
        <begin position="2884"/>
        <end position="2898"/>
    </location>
</feature>
<evidence type="ECO:0000313" key="10">
    <source>
        <dbReference type="EMBL" id="OQV16716.1"/>
    </source>
</evidence>
<dbReference type="InterPro" id="IPR006626">
    <property type="entry name" value="PbH1"/>
</dbReference>
<gene>
    <name evidence="10" type="ORF">BV898_09224</name>
</gene>
<dbReference type="CDD" id="cd00037">
    <property type="entry name" value="CLECT"/>
    <property type="match status" value="1"/>
</dbReference>
<dbReference type="InterPro" id="IPR053243">
    <property type="entry name" value="SJ_maturation_regulator"/>
</dbReference>
<keyword evidence="8" id="KW-1133">Transmembrane helix</keyword>
<feature type="domain" description="SRCR" evidence="9">
    <location>
        <begin position="150"/>
        <end position="254"/>
    </location>
</feature>
<keyword evidence="2" id="KW-0677">Repeat</keyword>
<dbReference type="InterPro" id="IPR016187">
    <property type="entry name" value="CTDL_fold"/>
</dbReference>
<dbReference type="Gene3D" id="3.10.250.10">
    <property type="entry name" value="SRCR-like domain"/>
    <property type="match status" value="3"/>
</dbReference>
<keyword evidence="4" id="KW-0675">Receptor</keyword>
<keyword evidence="1" id="KW-0732">Signal</keyword>
<dbReference type="SUPFAM" id="SSF56487">
    <property type="entry name" value="SRCR-like"/>
    <property type="match status" value="3"/>
</dbReference>
<evidence type="ECO:0000313" key="11">
    <source>
        <dbReference type="Proteomes" id="UP000192578"/>
    </source>
</evidence>
<dbReference type="PANTHER" id="PTHR47653:SF1">
    <property type="entry name" value="DELETED IN MALIGNANT BRAIN TUMORS 1 PROTEIN"/>
    <property type="match status" value="1"/>
</dbReference>
<dbReference type="SMART" id="SM00202">
    <property type="entry name" value="SR"/>
    <property type="match status" value="3"/>
</dbReference>
<sequence length="2945" mass="332196">MEQPVSRGWRRRQSLLMYPRSSPQLLLYISLGWLCSMMDVVSVEAGRTLTQQDIRPSGNTTLLARDSPYLVQQTLAVPRGAGLVIEPGVRLEFLPGTGLIVQGALLALGDQYRRILMTSREVPAPEFLGRDDPTAVSTFNDDVLNFHREVRLIRGMDPSHGQIQLFHKTKWRSVCTHSYNWTAEDIRVACVQLGFTEGLFDAWIDHANDTDYMLLQGPRCGGLESSLTHCPEYRSALVSRNICEGHPDMLIRCLRHSPPIQRRHWMGIHFANASYITQFPHGPAVEVNVTQSLLQHVDIFYAGSGPNGQPSSAIEAVGAPPIVRNCTIQFSAFNGLNFTHTTGAAQILESKFRWNKGHGIAVNSTDGNVTLRNVVSEFNSADGIYYIYNDTFLQLPDTFCTRPQLTFSQSYPLYIAGFQLARNYSKRGEDCSQRFFVADPAMILTVHFTEMEASDPTSGTLELRDGPDGRSRLLAIVPIVNGTRPESINTNANRLWIRFQAAPRSFVRFVIKIAAGYTKDLDVNITNSVITGNGGRGIAIRNMRSGLNVEGTLVRENGFQAGIAILDGAGDVNVSYSVITKNRGDGINVTYVGGRRNITVSRITENQKHGLAISFNETVPRRSLEQDTQITHSFIEQNWNGGVIYGNFCRFDHALNVTNTSFVGNQGPGVEVWSCLMQPQKVSVRQSNILRLTLEWNKFSDSAEVGLRIRPAVNIFALIGNNTFSRHRRGAIWIQNMNFPFDEEWAHLPSDFTVNENFFCDNEGPFVVLIGLTEASPLQKLDFRYNYIRDNVIIPASNHIRRHRSEGVVIVGSSNVRVNLNSFDNPLSPIWLATHSRNPATTINATHNWWGCTDEAKIYDRVFGGKDRYDLSQVVFRPYLSRPDLVDPEAIAPPPEYRKPFVRGNVVGGLYGDRAGYLSGEYVVESDLIIQPNAILTIRAGTRLRFEPGVGILSQGKIAVDGTLAQPVEFDLRVHLDQMLDFTNESTQLLRLVNGSSKYEGRLEIFANNEWSTVCQERWTLKNAGVVCRQLGFAHAPEDFLSGLLHYSPGEGPIAMSHVDCDDWDWDILRCPHDALTDHSCTHLQDVGVKCRAPGWAGLRLPITAEQSILDHAVFRRAGILDLDTQTVSAAVQIDFNMNHRIRNCIFEENSNAGLVILNNHLHPGNNLVQGARFRHNAGSGMIIRSPGVTVLDGEFVQNGRAAFLYDPKMRRNEMREAIAFLERKNPWRTVVLSTTGTQMNVQVDSQQEVLVVSSGQPHVANGTVTVEVILRDFSYLLGVQVLSLPQRYSTETMKIYNGDKKASDVEVWLVDERVDHLPATSVSYKLVLEYHSGPRPLGKVMILLTPLQRRDNNIPTRQFATTLDNCRFNKNERAIEVVHYDLLDQHECHLDSQRRFNNETIRIVNSHIEASIGEGLRVVNYQPWVNVLRPYENAEYFLLKSLAQINYLISGTTFDKNGAGVIMAREGFRNVEASGNIYQWVITKSQFTESTGPAVSFDFPISLGKRNYAMWDKRYMRAEVLRLEYERFIQKYWDYALDRIMTGHYDVNWMEREHLARLGYQSFHASTDNLSPYAAHSLNILNCVIRDNRNTLLKVDGDFLRFNFTNNEVSQNHCPPSFGLMRVSGTEKEVQIINNRFTENQCKFVAEFDVSSHTASTGRVPGNFIRNDIRGNVGNDRPTPGIPNTDPSSYAVAVKGLQRINVTFNILANPSMEYEFISGLRTERLNMELEVRYNYWGSQNTTLIRSRIFDFDDWNCYAYAQFVPFLATPEFSALILSADTTMREISSETINVLGGRLTYSLTLKRRAMPYVVNRDLTVMPGVTLTVEPGVKLEFFPNVGILVLGHLVAVGRGDEERIQFGPVTRSTAQRSGFPVTLSQNKPITNIRKPVKNIGKPVTDIGNVRLYGGKTNSEGYLEVLNLTTSQWIPIWHRDFSIRDGQVVCRHLGQPTNDVQMWRGPRVEDFRLVRTWMRPFYCLGTEASIHECELPLLEPAIHLQIPDFKDSFIFIRCQGRHISPATEYWGGIRFARPLPEFEDQRDIIDQSVLEDVDIISAGMLHGQKAAGAVEIINRNPRMEGVRIYSSASNGITVINPSGNLVLHHVLVENSVLTGVNILLLHGDAKTGTSQNSFEPIRMLSDPSLGSLPPLTEQFLAGVALASNVFGLVDICSADKVVYVQKQLLVLFRYDGPSSSLRRDCVKIFQIANRRNVNRMPDLRAPKIGFRLLEWNLHDSEYLPANDFLELFEGNVYNQTDYKFLTRINASDTSRQTFESEKDTLTVHLSTTVAPNPMTYGFIAEVVTLPPAYVGFSREAKLNLTLSTLKANRRGGFQLFTTGELNPIISLERCTFERNGETVFHNFSTAYHAALLDVQNTPQIELFNNNFKDNQGGLRVLAGSMSLATRMQLHMRGNLFQSNRIASVLSIRGRAGSNFQEALIHKNVFFDNTGRFTDNVILGKVAGNFSHNQFLYNTGRYNLLLDGFDRARSTNKYQTVYRNNFIRNVAFGRPELSWIDFKAKDRSTVYVVGSGQGITDNVFNNPDTDMDLHVSNQSELFPVDVGFIDARMNYWGLASETAIRGRIRDKADSRWLYEVKYMPVHESNATLMDGKCFPGFTLLDNSCYIYIGGVTSWTDALRFCKSINASLPFADRMEFPFTRFINNQQRNYDWKRDGVWIQSYAGSDPAHDQCVTLRNHRVQVNDQCDTPRPFICERDQAYVVVSRAWTTQKVYLIALIVALLAILLVIILGCCWARKSRQRRKEAFKRRDSIRNSIRISRSSLAFASNMNLNGGLLGPSSSKGVNLHQVLPSRSTVNLNPEPVYADSESTTGKSSRTFNSSVEISPDYDFFEARNDAIVFDPYFQVVRRTMRSHLTPSDLTFHNIGYIDNSSNSRTSTRGTDTASTDTNTIDVKPAFVPAYSDEEEEESPPSFRYYENVRRRQQLLETDM</sequence>
<evidence type="ECO:0000256" key="2">
    <source>
        <dbReference type="ARBA" id="ARBA00022737"/>
    </source>
</evidence>
<keyword evidence="11" id="KW-1185">Reference proteome</keyword>
<reference evidence="11" key="1">
    <citation type="submission" date="2017-01" db="EMBL/GenBank/DDBJ databases">
        <title>Comparative genomics of anhydrobiosis in the tardigrade Hypsibius dujardini.</title>
        <authorList>
            <person name="Yoshida Y."/>
            <person name="Koutsovoulos G."/>
            <person name="Laetsch D."/>
            <person name="Stevens L."/>
            <person name="Kumar S."/>
            <person name="Horikawa D."/>
            <person name="Ishino K."/>
            <person name="Komine S."/>
            <person name="Tomita M."/>
            <person name="Blaxter M."/>
            <person name="Arakawa K."/>
        </authorList>
    </citation>
    <scope>NUCLEOTIDE SEQUENCE [LARGE SCALE GENOMIC DNA]</scope>
    <source>
        <strain evidence="11">Z151</strain>
    </source>
</reference>
<dbReference type="SUPFAM" id="SSF56436">
    <property type="entry name" value="C-type lectin-like"/>
    <property type="match status" value="1"/>
</dbReference>
<keyword evidence="8" id="KW-0812">Transmembrane</keyword>
<evidence type="ECO:0000256" key="7">
    <source>
        <dbReference type="SAM" id="MobiDB-lite"/>
    </source>
</evidence>
<dbReference type="EMBL" id="MTYJ01000071">
    <property type="protein sequence ID" value="OQV16716.1"/>
    <property type="molecule type" value="Genomic_DNA"/>
</dbReference>
<dbReference type="InterPro" id="IPR011050">
    <property type="entry name" value="Pectin_lyase_fold/virulence"/>
</dbReference>